<name>A0A916E711_9GLOM</name>
<dbReference type="VEuPathDB" id="FungiDB:RhiirFUN_012243"/>
<dbReference type="Proteomes" id="UP000684084">
    <property type="component" value="Unassembled WGS sequence"/>
</dbReference>
<evidence type="ECO:0000313" key="1">
    <source>
        <dbReference type="EMBL" id="CAB5365748.1"/>
    </source>
</evidence>
<protein>
    <submittedName>
        <fullName evidence="1">Uncharacterized protein</fullName>
    </submittedName>
</protein>
<reference evidence="1" key="1">
    <citation type="submission" date="2020-05" db="EMBL/GenBank/DDBJ databases">
        <authorList>
            <person name="Rincon C."/>
            <person name="Sanders R I."/>
            <person name="Robbins C."/>
            <person name="Chaturvedi A."/>
        </authorList>
    </citation>
    <scope>NUCLEOTIDE SEQUENCE</scope>
    <source>
        <strain evidence="1">CHB12</strain>
    </source>
</reference>
<dbReference type="OrthoDB" id="2417899at2759"/>
<sequence length="430" mass="49955">MIVENLYHEAREELKRIKLTSISSEKIRLMSNVLFKKQHKDNEKPIYDPEEFKKIKIILIVLNIDDYHNIHTLRRPDTTTTSSALHFVAILMKSSSQVSAIPFNNVTNQLIQNPKGVDFRTKKSFTNLFGLPETYEERTERLLVHSYDIRIAERKNDRSMQNTKLIDLLEGSLHSTKDYISVIQLIANIPELHAYLEGNILVALWIILDRKMFVAVVHRMINGERSDVPPQILNIVPFIGPLHVSLNSWETVFLVDYCFFENMYHAIFNSRKILAKKPKPYLHLRVGLWSKNLSTIFFFNCKYSEAYVGKKAVRVSGKRLLDLFQNVWKNRGCTTKKKIKKNWQYNLPTLGKIVDGIQLVSPKSDKLCDWSKCTLSSEEASDNCKIFQNMLNMKFDDDKDNGEVLEDQASLEDNDDNVVVFADEDINRRH</sequence>
<comment type="caution">
    <text evidence="1">The sequence shown here is derived from an EMBL/GenBank/DDBJ whole genome shotgun (WGS) entry which is preliminary data.</text>
</comment>
<gene>
    <name evidence="1" type="ORF">CHRIB12_LOCUS10572</name>
</gene>
<dbReference type="EMBL" id="CAGKOT010000021">
    <property type="protein sequence ID" value="CAB5365748.1"/>
    <property type="molecule type" value="Genomic_DNA"/>
</dbReference>
<proteinExistence type="predicted"/>
<accession>A0A916E711</accession>
<dbReference type="AlphaFoldDB" id="A0A916E711"/>
<evidence type="ECO:0000313" key="2">
    <source>
        <dbReference type="Proteomes" id="UP000684084"/>
    </source>
</evidence>
<organism evidence="1 2">
    <name type="scientific">Rhizophagus irregularis</name>
    <dbReference type="NCBI Taxonomy" id="588596"/>
    <lineage>
        <taxon>Eukaryota</taxon>
        <taxon>Fungi</taxon>
        <taxon>Fungi incertae sedis</taxon>
        <taxon>Mucoromycota</taxon>
        <taxon>Glomeromycotina</taxon>
        <taxon>Glomeromycetes</taxon>
        <taxon>Glomerales</taxon>
        <taxon>Glomeraceae</taxon>
        <taxon>Rhizophagus</taxon>
    </lineage>
</organism>